<organism evidence="2 3">
    <name type="scientific">Pseudomonas neustonica</name>
    <dbReference type="NCBI Taxonomy" id="2487346"/>
    <lineage>
        <taxon>Bacteria</taxon>
        <taxon>Pseudomonadati</taxon>
        <taxon>Pseudomonadota</taxon>
        <taxon>Gammaproteobacteria</taxon>
        <taxon>Pseudomonadales</taxon>
        <taxon>Pseudomonadaceae</taxon>
        <taxon>Pseudomonas</taxon>
    </lineage>
</organism>
<feature type="region of interest" description="Disordered" evidence="1">
    <location>
        <begin position="1"/>
        <end position="63"/>
    </location>
</feature>
<evidence type="ECO:0000313" key="2">
    <source>
        <dbReference type="EMBL" id="ROZ88409.1"/>
    </source>
</evidence>
<evidence type="ECO:0000256" key="1">
    <source>
        <dbReference type="SAM" id="MobiDB-lite"/>
    </source>
</evidence>
<accession>A0ABX9XN72</accession>
<evidence type="ECO:0008006" key="4">
    <source>
        <dbReference type="Google" id="ProtNLM"/>
    </source>
</evidence>
<sequence length="63" mass="6663">MNSSPFDDSDEDSLDPLAAGSASMPGMQGEGCLLRFAPDDLNDEMGADFSIDERAQPPLAKSE</sequence>
<keyword evidence="3" id="KW-1185">Reference proteome</keyword>
<dbReference type="EMBL" id="RKKU01000001">
    <property type="protein sequence ID" value="ROZ88409.1"/>
    <property type="molecule type" value="Genomic_DNA"/>
</dbReference>
<proteinExistence type="predicted"/>
<dbReference type="Proteomes" id="UP000275199">
    <property type="component" value="Unassembled WGS sequence"/>
</dbReference>
<name>A0ABX9XN72_9PSED</name>
<protein>
    <recommendedName>
        <fullName evidence="4">Serine kinase/phosphatase</fullName>
    </recommendedName>
</protein>
<evidence type="ECO:0000313" key="3">
    <source>
        <dbReference type="Proteomes" id="UP000275199"/>
    </source>
</evidence>
<gene>
    <name evidence="2" type="ORF">EF096_01595</name>
</gene>
<dbReference type="RefSeq" id="WP_123887847.1">
    <property type="nucleotide sequence ID" value="NZ_JBPYCX010000002.1"/>
</dbReference>
<comment type="caution">
    <text evidence="2">The sequence shown here is derived from an EMBL/GenBank/DDBJ whole genome shotgun (WGS) entry which is preliminary data.</text>
</comment>
<reference evidence="2 3" key="1">
    <citation type="submission" date="2018-11" db="EMBL/GenBank/DDBJ databases">
        <authorList>
            <person name="Jang G.I."/>
            <person name="Hwang C.Y."/>
        </authorList>
    </citation>
    <scope>NUCLEOTIDE SEQUENCE [LARGE SCALE GENOMIC DNA]</scope>
    <source>
        <strain evidence="2 3">SSM26</strain>
    </source>
</reference>